<dbReference type="PANTHER" id="PTHR45224">
    <property type="entry name" value="OS01G0527900 PROTEIN-RELATED"/>
    <property type="match status" value="1"/>
</dbReference>
<reference evidence="2" key="1">
    <citation type="submission" date="2020-07" db="EMBL/GenBank/DDBJ databases">
        <title>Genome sequence and genetic diversity analysis of an under-domesticated orphan crop, white fonio (Digitaria exilis).</title>
        <authorList>
            <person name="Bennetzen J.L."/>
            <person name="Chen S."/>
            <person name="Ma X."/>
            <person name="Wang X."/>
            <person name="Yssel A.E.J."/>
            <person name="Chaluvadi S.R."/>
            <person name="Johnson M."/>
            <person name="Gangashetty P."/>
            <person name="Hamidou F."/>
            <person name="Sanogo M.D."/>
            <person name="Zwaenepoel A."/>
            <person name="Wallace J."/>
            <person name="Van De Peer Y."/>
            <person name="Van Deynze A."/>
        </authorList>
    </citation>
    <scope>NUCLEOTIDE SEQUENCE</scope>
    <source>
        <tissue evidence="2">Leaves</tissue>
    </source>
</reference>
<name>A0A835FC38_9POAL</name>
<protein>
    <recommendedName>
        <fullName evidence="4">No apical meristem-associated C-terminal domain-containing protein</fullName>
    </recommendedName>
</protein>
<dbReference type="Proteomes" id="UP000636709">
    <property type="component" value="Unassembled WGS sequence"/>
</dbReference>
<dbReference type="AlphaFoldDB" id="A0A835FC38"/>
<dbReference type="EMBL" id="JACEFO010001390">
    <property type="protein sequence ID" value="KAF8737579.1"/>
    <property type="molecule type" value="Genomic_DNA"/>
</dbReference>
<keyword evidence="3" id="KW-1185">Reference proteome</keyword>
<evidence type="ECO:0000313" key="2">
    <source>
        <dbReference type="EMBL" id="KAF8737579.1"/>
    </source>
</evidence>
<dbReference type="PANTHER" id="PTHR45224:SF5">
    <property type="entry name" value="OS02G0311800 PROTEIN"/>
    <property type="match status" value="1"/>
</dbReference>
<dbReference type="OrthoDB" id="687262at2759"/>
<sequence>MSYLQMPQTKNSHFVGAPSCRGTPSPNGNGLAMDAADTQEEESIDIDDDDTLEPARTEKRLNYSHEEDIRLASAWLQNSVDSVDGNDRKLDQYWGDVTAMYNSNTPSNRRRNRNQLEIRWDRVKKPVSDFHGCWVRATRVFQSGMSDDQRIEQAHELYASEHGEKPFLLQHIWKVVRHERKWAAYVKKLNKEKETMQTQLVS</sequence>
<proteinExistence type="predicted"/>
<evidence type="ECO:0000256" key="1">
    <source>
        <dbReference type="SAM" id="MobiDB-lite"/>
    </source>
</evidence>
<evidence type="ECO:0000313" key="3">
    <source>
        <dbReference type="Proteomes" id="UP000636709"/>
    </source>
</evidence>
<feature type="compositionally biased region" description="Acidic residues" evidence="1">
    <location>
        <begin position="37"/>
        <end position="50"/>
    </location>
</feature>
<gene>
    <name evidence="2" type="ORF">HU200_014128</name>
</gene>
<organism evidence="2 3">
    <name type="scientific">Digitaria exilis</name>
    <dbReference type="NCBI Taxonomy" id="1010633"/>
    <lineage>
        <taxon>Eukaryota</taxon>
        <taxon>Viridiplantae</taxon>
        <taxon>Streptophyta</taxon>
        <taxon>Embryophyta</taxon>
        <taxon>Tracheophyta</taxon>
        <taxon>Spermatophyta</taxon>
        <taxon>Magnoliopsida</taxon>
        <taxon>Liliopsida</taxon>
        <taxon>Poales</taxon>
        <taxon>Poaceae</taxon>
        <taxon>PACMAD clade</taxon>
        <taxon>Panicoideae</taxon>
        <taxon>Panicodae</taxon>
        <taxon>Paniceae</taxon>
        <taxon>Anthephorinae</taxon>
        <taxon>Digitaria</taxon>
    </lineage>
</organism>
<comment type="caution">
    <text evidence="2">The sequence shown here is derived from an EMBL/GenBank/DDBJ whole genome shotgun (WGS) entry which is preliminary data.</text>
</comment>
<accession>A0A835FC38</accession>
<feature type="region of interest" description="Disordered" evidence="1">
    <location>
        <begin position="1"/>
        <end position="50"/>
    </location>
</feature>
<feature type="compositionally biased region" description="Polar residues" evidence="1">
    <location>
        <begin position="1"/>
        <end position="12"/>
    </location>
</feature>
<evidence type="ECO:0008006" key="4">
    <source>
        <dbReference type="Google" id="ProtNLM"/>
    </source>
</evidence>